<dbReference type="OrthoDB" id="202203at2759"/>
<comment type="function">
    <text evidence="5">Putative FAD-dependent oxidoreductase.</text>
</comment>
<proteinExistence type="inferred from homology"/>
<dbReference type="Proteomes" id="UP001151287">
    <property type="component" value="Unassembled WGS sequence"/>
</dbReference>
<name>A0A9Q0CQG9_9POAL</name>
<gene>
    <name evidence="7" type="ORF">LUZ63_006772</name>
</gene>
<dbReference type="SUPFAM" id="SSF51905">
    <property type="entry name" value="FAD/NAD(P)-binding domain"/>
    <property type="match status" value="1"/>
</dbReference>
<comment type="similarity">
    <text evidence="1">Belongs to the FAD-dependent oxidoreductase family.</text>
</comment>
<evidence type="ECO:0000256" key="2">
    <source>
        <dbReference type="ARBA" id="ARBA00022630"/>
    </source>
</evidence>
<dbReference type="GO" id="GO:0004174">
    <property type="term" value="F:electron-transferring-flavoprotein dehydrogenase activity"/>
    <property type="evidence" value="ECO:0007669"/>
    <property type="project" value="TreeGrafter"/>
</dbReference>
<keyword evidence="2" id="KW-0285">Flavoprotein</keyword>
<dbReference type="FunFam" id="3.50.50.100:FF:000006">
    <property type="entry name" value="apoptosis-inducing factor 2"/>
    <property type="match status" value="1"/>
</dbReference>
<dbReference type="Gene3D" id="3.50.50.100">
    <property type="match status" value="1"/>
</dbReference>
<protein>
    <recommendedName>
        <fullName evidence="6">FAD/NAD(P)-binding domain-containing protein</fullName>
    </recommendedName>
</protein>
<dbReference type="AlphaFoldDB" id="A0A9Q0CQG9"/>
<keyword evidence="3" id="KW-0274">FAD</keyword>
<evidence type="ECO:0000256" key="1">
    <source>
        <dbReference type="ARBA" id="ARBA00006442"/>
    </source>
</evidence>
<evidence type="ECO:0000313" key="7">
    <source>
        <dbReference type="EMBL" id="KAJ1698260.1"/>
    </source>
</evidence>
<evidence type="ECO:0000256" key="4">
    <source>
        <dbReference type="ARBA" id="ARBA00023002"/>
    </source>
</evidence>
<dbReference type="InterPro" id="IPR023753">
    <property type="entry name" value="FAD/NAD-binding_dom"/>
</dbReference>
<reference evidence="7" key="1">
    <citation type="journal article" date="2022" name="Cell">
        <title>Repeat-based holocentromeres influence genome architecture and karyotype evolution.</title>
        <authorList>
            <person name="Hofstatter P.G."/>
            <person name="Thangavel G."/>
            <person name="Lux T."/>
            <person name="Neumann P."/>
            <person name="Vondrak T."/>
            <person name="Novak P."/>
            <person name="Zhang M."/>
            <person name="Costa L."/>
            <person name="Castellani M."/>
            <person name="Scott A."/>
            <person name="Toegelov H."/>
            <person name="Fuchs J."/>
            <person name="Mata-Sucre Y."/>
            <person name="Dias Y."/>
            <person name="Vanzela A.L.L."/>
            <person name="Huettel B."/>
            <person name="Almeida C.C.S."/>
            <person name="Simkova H."/>
            <person name="Souza G."/>
            <person name="Pedrosa-Harand A."/>
            <person name="Macas J."/>
            <person name="Mayer K.F.X."/>
            <person name="Houben A."/>
            <person name="Marques A."/>
        </authorList>
    </citation>
    <scope>NUCLEOTIDE SEQUENCE</scope>
    <source>
        <strain evidence="7">RhyBre1mFocal</strain>
    </source>
</reference>
<dbReference type="GO" id="GO:0050660">
    <property type="term" value="F:flavin adenine dinucleotide binding"/>
    <property type="evidence" value="ECO:0007669"/>
    <property type="project" value="TreeGrafter"/>
</dbReference>
<dbReference type="PANTHER" id="PTHR43735:SF3">
    <property type="entry name" value="FERROPTOSIS SUPPRESSOR PROTEIN 1"/>
    <property type="match status" value="1"/>
</dbReference>
<dbReference type="PANTHER" id="PTHR43735">
    <property type="entry name" value="APOPTOSIS-INDUCING FACTOR 1"/>
    <property type="match status" value="1"/>
</dbReference>
<dbReference type="PRINTS" id="PR00368">
    <property type="entry name" value="FADPNR"/>
</dbReference>
<comment type="caution">
    <text evidence="7">The sequence shown here is derived from an EMBL/GenBank/DDBJ whole genome shotgun (WGS) entry which is preliminary data.</text>
</comment>
<evidence type="ECO:0000256" key="5">
    <source>
        <dbReference type="ARBA" id="ARBA00057036"/>
    </source>
</evidence>
<organism evidence="7 8">
    <name type="scientific">Rhynchospora breviuscula</name>
    <dbReference type="NCBI Taxonomy" id="2022672"/>
    <lineage>
        <taxon>Eukaryota</taxon>
        <taxon>Viridiplantae</taxon>
        <taxon>Streptophyta</taxon>
        <taxon>Embryophyta</taxon>
        <taxon>Tracheophyta</taxon>
        <taxon>Spermatophyta</taxon>
        <taxon>Magnoliopsida</taxon>
        <taxon>Liliopsida</taxon>
        <taxon>Poales</taxon>
        <taxon>Cyperaceae</taxon>
        <taxon>Cyperoideae</taxon>
        <taxon>Rhynchosporeae</taxon>
        <taxon>Rhynchospora</taxon>
    </lineage>
</organism>
<accession>A0A9Q0CQG9</accession>
<evidence type="ECO:0000259" key="6">
    <source>
        <dbReference type="Pfam" id="PF07992"/>
    </source>
</evidence>
<dbReference type="Pfam" id="PF07992">
    <property type="entry name" value="Pyr_redox_2"/>
    <property type="match status" value="1"/>
</dbReference>
<evidence type="ECO:0000256" key="3">
    <source>
        <dbReference type="ARBA" id="ARBA00022827"/>
    </source>
</evidence>
<dbReference type="InterPro" id="IPR036188">
    <property type="entry name" value="FAD/NAD-bd_sf"/>
</dbReference>
<sequence>MEMAEPAKLSAVVVVVGGGVAGAFVAKSLQSHAQVVLIEPKDYLEIPYGELRSKVEPLFAERTLIKHTDYLTDVRIINNRATGITGKEVLTEDGGSVTYDYLVIATGHVDSATRIRDERLEEFKQDNQKIESSRSILVIGGGPVGVELAAEIATDYLGKKVTLVHKGSRLLEFVGPKASKKALDWLVSKKVDVLLNETVEVTSLEASSGTYTISSGEKITADCHFVCVGKPIGSGWLSPSFLKESLDEKGRLQVDKNLRVRGSQIVFAAGDITDVPEIKQGYLAQAHAMVIAKNIKLLINGSAQSKLATYTANSSAPALVSLGRKGGVAQLPCFSVSGWFPAFIKSRDLFIGKVRKEIGLKA</sequence>
<dbReference type="GO" id="GO:0005737">
    <property type="term" value="C:cytoplasm"/>
    <property type="evidence" value="ECO:0007669"/>
    <property type="project" value="TreeGrafter"/>
</dbReference>
<keyword evidence="4" id="KW-0560">Oxidoreductase</keyword>
<feature type="domain" description="FAD/NAD(P)-binding" evidence="6">
    <location>
        <begin position="13"/>
        <end position="287"/>
    </location>
</feature>
<dbReference type="EMBL" id="JAMQYH010000002">
    <property type="protein sequence ID" value="KAJ1698260.1"/>
    <property type="molecule type" value="Genomic_DNA"/>
</dbReference>
<evidence type="ECO:0000313" key="8">
    <source>
        <dbReference type="Proteomes" id="UP001151287"/>
    </source>
</evidence>
<keyword evidence="8" id="KW-1185">Reference proteome</keyword>